<evidence type="ECO:0000313" key="3">
    <source>
        <dbReference type="Proteomes" id="UP000298438"/>
    </source>
</evidence>
<evidence type="ECO:0000313" key="2">
    <source>
        <dbReference type="EMBL" id="TFW13385.1"/>
    </source>
</evidence>
<reference evidence="2 3" key="1">
    <citation type="submission" date="2019-03" db="EMBL/GenBank/DDBJ databases">
        <title>Draft Genome Sequence of Massilia arenosa sp. nov., a Novel Massilia Species Isolated from a Sandy-loam Maize Soil.</title>
        <authorList>
            <person name="Raths R."/>
            <person name="Peta V."/>
            <person name="Bucking H."/>
        </authorList>
    </citation>
    <scope>NUCLEOTIDE SEQUENCE [LARGE SCALE GENOMIC DNA]</scope>
    <source>
        <strain evidence="2 3">MC02</strain>
    </source>
</reference>
<gene>
    <name evidence="2" type="ORF">E4L96_20020</name>
</gene>
<dbReference type="Pfam" id="PF09676">
    <property type="entry name" value="TraV"/>
    <property type="match status" value="1"/>
</dbReference>
<accession>A0A4Y9S066</accession>
<dbReference type="RefSeq" id="WP_135208978.1">
    <property type="nucleotide sequence ID" value="NZ_SPVF01000252.1"/>
</dbReference>
<keyword evidence="3" id="KW-1185">Reference proteome</keyword>
<dbReference type="OrthoDB" id="5298305at2"/>
<evidence type="ECO:0000256" key="1">
    <source>
        <dbReference type="SAM" id="MobiDB-lite"/>
    </source>
</evidence>
<proteinExistence type="predicted"/>
<dbReference type="Proteomes" id="UP000298438">
    <property type="component" value="Unassembled WGS sequence"/>
</dbReference>
<feature type="compositionally biased region" description="Low complexity" evidence="1">
    <location>
        <begin position="146"/>
        <end position="160"/>
    </location>
</feature>
<sequence>MNILRDALIIASVCVLNGCTDLTAVGGNDRFGCQAPPGVQCASISGVYANALRNNLPGQHRAVGTVPAISPSLGSMRPSADTAAGLYESAHVIRMWVKPWEDADHDLHDETFVYMQVEPQRWKVEAAEQRNRETFLRARVAALAAEPRRAAAPKAGASIRNSPAPANSLAPGADKQAALSR</sequence>
<dbReference type="EMBL" id="SPVF01000252">
    <property type="protein sequence ID" value="TFW13385.1"/>
    <property type="molecule type" value="Genomic_DNA"/>
</dbReference>
<organism evidence="2 3">
    <name type="scientific">Zemynaea arenosa</name>
    <dbReference type="NCBI Taxonomy" id="2561931"/>
    <lineage>
        <taxon>Bacteria</taxon>
        <taxon>Pseudomonadati</taxon>
        <taxon>Pseudomonadota</taxon>
        <taxon>Betaproteobacteria</taxon>
        <taxon>Burkholderiales</taxon>
        <taxon>Oxalobacteraceae</taxon>
        <taxon>Telluria group</taxon>
        <taxon>Zemynaea</taxon>
    </lineage>
</organism>
<dbReference type="AlphaFoldDB" id="A0A4Y9S066"/>
<name>A0A4Y9S066_9BURK</name>
<protein>
    <recommendedName>
        <fullName evidence="4">Conjugal transfer protein TraV</fullName>
    </recommendedName>
</protein>
<evidence type="ECO:0008006" key="4">
    <source>
        <dbReference type="Google" id="ProtNLM"/>
    </source>
</evidence>
<dbReference type="InterPro" id="IPR014118">
    <property type="entry name" value="T4SS_TraV"/>
</dbReference>
<comment type="caution">
    <text evidence="2">The sequence shown here is derived from an EMBL/GenBank/DDBJ whole genome shotgun (WGS) entry which is preliminary data.</text>
</comment>
<feature type="region of interest" description="Disordered" evidence="1">
    <location>
        <begin position="146"/>
        <end position="181"/>
    </location>
</feature>